<sequence>MQNLGKTVSLKKNKVFATTNLVKMSVLAVIAYILMFVHFPLPIFPGFLKIDLSDVPALIGGFALGPIAGVMITLVKNILHFLTKTSTGGVGELSNFIVGTAYVVPAAMIYHLKKDRTHALIGVLVGTVVMTVAGALSNTYLIIPFYSRIMPIDAIIRMGTVVNSRIVDVPTLVLYGITPFNIFKGLLMAFTTLLIYKKISPILKK</sequence>
<evidence type="ECO:0000256" key="8">
    <source>
        <dbReference type="PIRNR" id="PIRNR037778"/>
    </source>
</evidence>
<keyword evidence="4 8" id="KW-1003">Cell membrane</keyword>
<evidence type="ECO:0000256" key="4">
    <source>
        <dbReference type="ARBA" id="ARBA00022475"/>
    </source>
</evidence>
<dbReference type="KEGG" id="cace:CACET_c03300"/>
<gene>
    <name evidence="9" type="primary">ribU</name>
    <name evidence="9" type="ORF">CACET_c03300</name>
</gene>
<reference evidence="9 10" key="1">
    <citation type="submission" date="2014-10" db="EMBL/GenBank/DDBJ databases">
        <title>Genome sequence of Clostridium aceticum DSM 1496.</title>
        <authorList>
            <person name="Poehlein A."/>
            <person name="Schiel-Bengelsdorf B."/>
            <person name="Gottschalk G."/>
            <person name="Duerre P."/>
            <person name="Daniel R."/>
        </authorList>
    </citation>
    <scope>NUCLEOTIDE SEQUENCE [LARGE SCALE GENOMIC DNA]</scope>
    <source>
        <strain evidence="9 10">DSM 1496</strain>
    </source>
</reference>
<evidence type="ECO:0000256" key="3">
    <source>
        <dbReference type="ARBA" id="ARBA00022448"/>
    </source>
</evidence>
<dbReference type="AlphaFoldDB" id="A0A0D8I777"/>
<dbReference type="Proteomes" id="UP000035704">
    <property type="component" value="Chromosome"/>
</dbReference>
<keyword evidence="7 8" id="KW-0472">Membrane</keyword>
<comment type="function">
    <text evidence="8">Probably a riboflavin-binding protein that interacts with the energy-coupling factor (ECF) ABC-transporter complex.</text>
</comment>
<dbReference type="PIRSF" id="PIRSF037778">
    <property type="entry name" value="UCP037778_transp_RibU"/>
    <property type="match status" value="1"/>
</dbReference>
<protein>
    <recommendedName>
        <fullName evidence="8">Riboflavin transporter</fullName>
    </recommendedName>
</protein>
<evidence type="ECO:0000313" key="9">
    <source>
        <dbReference type="EMBL" id="AKL93846.1"/>
    </source>
</evidence>
<proteinExistence type="inferred from homology"/>
<organism evidence="9 10">
    <name type="scientific">Clostridium aceticum</name>
    <dbReference type="NCBI Taxonomy" id="84022"/>
    <lineage>
        <taxon>Bacteria</taxon>
        <taxon>Bacillati</taxon>
        <taxon>Bacillota</taxon>
        <taxon>Clostridia</taxon>
        <taxon>Eubacteriales</taxon>
        <taxon>Clostridiaceae</taxon>
        <taxon>Clostridium</taxon>
    </lineage>
</organism>
<keyword evidence="10" id="KW-1185">Reference proteome</keyword>
<dbReference type="STRING" id="84022.CACET_c03300"/>
<dbReference type="PATRIC" id="fig|84022.5.peg.2079"/>
<evidence type="ECO:0000256" key="6">
    <source>
        <dbReference type="ARBA" id="ARBA00022989"/>
    </source>
</evidence>
<evidence type="ECO:0000256" key="1">
    <source>
        <dbReference type="ARBA" id="ARBA00004651"/>
    </source>
</evidence>
<dbReference type="InterPro" id="IPR024529">
    <property type="entry name" value="ECF_trnsprt_substrate-spec"/>
</dbReference>
<evidence type="ECO:0000256" key="5">
    <source>
        <dbReference type="ARBA" id="ARBA00022692"/>
    </source>
</evidence>
<dbReference type="GO" id="GO:0005886">
    <property type="term" value="C:plasma membrane"/>
    <property type="evidence" value="ECO:0007669"/>
    <property type="project" value="UniProtKB-SubCell"/>
</dbReference>
<dbReference type="Pfam" id="PF12822">
    <property type="entry name" value="ECF_trnsprt"/>
    <property type="match status" value="1"/>
</dbReference>
<dbReference type="PANTHER" id="PTHR38438:SF1">
    <property type="entry name" value="RIBOFLAVIN TRANSPORTER RIBU"/>
    <property type="match status" value="1"/>
</dbReference>
<dbReference type="Gene3D" id="1.10.1760.20">
    <property type="match status" value="1"/>
</dbReference>
<keyword evidence="3 8" id="KW-0813">Transport</keyword>
<dbReference type="InterPro" id="IPR025720">
    <property type="entry name" value="RibU"/>
</dbReference>
<keyword evidence="6" id="KW-1133">Transmembrane helix</keyword>
<dbReference type="PANTHER" id="PTHR38438">
    <property type="entry name" value="RIBOFLAVIN TRANSPORTER RIBU"/>
    <property type="match status" value="1"/>
</dbReference>
<dbReference type="OrthoDB" id="9809216at2"/>
<keyword evidence="5" id="KW-0812">Transmembrane</keyword>
<accession>A0A0D8I777</accession>
<name>A0A0D8I777_9CLOT</name>
<dbReference type="EMBL" id="CP009687">
    <property type="protein sequence ID" value="AKL93846.1"/>
    <property type="molecule type" value="Genomic_DNA"/>
</dbReference>
<dbReference type="RefSeq" id="WP_044826161.1">
    <property type="nucleotide sequence ID" value="NZ_CP009687.1"/>
</dbReference>
<evidence type="ECO:0000256" key="2">
    <source>
        <dbReference type="ARBA" id="ARBA00005540"/>
    </source>
</evidence>
<comment type="similarity">
    <text evidence="2 8">Belongs to the prokaryotic riboflavin transporter (P-RFT) (TC 2.A.87) family.</text>
</comment>
<evidence type="ECO:0000256" key="7">
    <source>
        <dbReference type="ARBA" id="ARBA00023136"/>
    </source>
</evidence>
<evidence type="ECO:0000313" key="10">
    <source>
        <dbReference type="Proteomes" id="UP000035704"/>
    </source>
</evidence>
<dbReference type="GO" id="GO:0032217">
    <property type="term" value="F:riboflavin transmembrane transporter activity"/>
    <property type="evidence" value="ECO:0007669"/>
    <property type="project" value="UniProtKB-UniRule"/>
</dbReference>
<comment type="subcellular location">
    <subcellularLocation>
        <location evidence="1">Cell membrane</location>
        <topology evidence="1">Multi-pass membrane protein</topology>
    </subcellularLocation>
</comment>